<dbReference type="CDD" id="cd08502">
    <property type="entry name" value="PBP2_NikA_DppA_OppA_like_16"/>
    <property type="match status" value="1"/>
</dbReference>
<name>A0A1M6R9J5_9PROT</name>
<gene>
    <name evidence="6" type="ORF">SAMN02745194_04627</name>
</gene>
<dbReference type="GO" id="GO:0015833">
    <property type="term" value="P:peptide transport"/>
    <property type="evidence" value="ECO:0007669"/>
    <property type="project" value="TreeGrafter"/>
</dbReference>
<dbReference type="Proteomes" id="UP000184387">
    <property type="component" value="Unassembled WGS sequence"/>
</dbReference>
<dbReference type="AlphaFoldDB" id="A0A1M6R9J5"/>
<dbReference type="PANTHER" id="PTHR30290:SF38">
    <property type="entry name" value="D,D-DIPEPTIDE-BINDING PERIPLASMIC PROTEIN DDPA-RELATED"/>
    <property type="match status" value="1"/>
</dbReference>
<dbReference type="InterPro" id="IPR030678">
    <property type="entry name" value="Peptide/Ni-bd"/>
</dbReference>
<evidence type="ECO:0000256" key="3">
    <source>
        <dbReference type="ARBA" id="ARBA00022729"/>
    </source>
</evidence>
<keyword evidence="7" id="KW-1185">Reference proteome</keyword>
<dbReference type="GO" id="GO:1904680">
    <property type="term" value="F:peptide transmembrane transporter activity"/>
    <property type="evidence" value="ECO:0007669"/>
    <property type="project" value="TreeGrafter"/>
</dbReference>
<dbReference type="OrthoDB" id="7233744at2"/>
<feature type="chain" id="PRO_5009920541" evidence="4">
    <location>
        <begin position="21"/>
        <end position="537"/>
    </location>
</feature>
<reference evidence="6 7" key="1">
    <citation type="submission" date="2016-11" db="EMBL/GenBank/DDBJ databases">
        <authorList>
            <person name="Jaros S."/>
            <person name="Januszkiewicz K."/>
            <person name="Wedrychowicz H."/>
        </authorList>
    </citation>
    <scope>NUCLEOTIDE SEQUENCE [LARGE SCALE GENOMIC DNA]</scope>
    <source>
        <strain evidence="6 7">DSM 14916</strain>
    </source>
</reference>
<evidence type="ECO:0000259" key="5">
    <source>
        <dbReference type="Pfam" id="PF00496"/>
    </source>
</evidence>
<dbReference type="GO" id="GO:0043190">
    <property type="term" value="C:ATP-binding cassette (ABC) transporter complex"/>
    <property type="evidence" value="ECO:0007669"/>
    <property type="project" value="InterPro"/>
</dbReference>
<evidence type="ECO:0000256" key="2">
    <source>
        <dbReference type="ARBA" id="ARBA00005695"/>
    </source>
</evidence>
<dbReference type="STRING" id="198092.SAMN02745194_04627"/>
<feature type="signal peptide" evidence="4">
    <location>
        <begin position="1"/>
        <end position="20"/>
    </location>
</feature>
<dbReference type="Pfam" id="PF00496">
    <property type="entry name" value="SBP_bac_5"/>
    <property type="match status" value="1"/>
</dbReference>
<dbReference type="Gene3D" id="3.40.190.10">
    <property type="entry name" value="Periplasmic binding protein-like II"/>
    <property type="match status" value="1"/>
</dbReference>
<protein>
    <submittedName>
        <fullName evidence="6">Peptide/nickel transport system substrate-binding protein</fullName>
    </submittedName>
</protein>
<organism evidence="6 7">
    <name type="scientific">Muricoccus roseus</name>
    <dbReference type="NCBI Taxonomy" id="198092"/>
    <lineage>
        <taxon>Bacteria</taxon>
        <taxon>Pseudomonadati</taxon>
        <taxon>Pseudomonadota</taxon>
        <taxon>Alphaproteobacteria</taxon>
        <taxon>Acetobacterales</taxon>
        <taxon>Roseomonadaceae</taxon>
        <taxon>Muricoccus</taxon>
    </lineage>
</organism>
<comment type="similarity">
    <text evidence="2">Belongs to the bacterial solute-binding protein 5 family.</text>
</comment>
<dbReference type="GO" id="GO:0030288">
    <property type="term" value="C:outer membrane-bounded periplasmic space"/>
    <property type="evidence" value="ECO:0007669"/>
    <property type="project" value="UniProtKB-ARBA"/>
</dbReference>
<comment type="subcellular location">
    <subcellularLocation>
        <location evidence="1">Periplasm</location>
    </subcellularLocation>
</comment>
<accession>A0A1M6R9J5</accession>
<feature type="domain" description="Solute-binding protein family 5" evidence="5">
    <location>
        <begin position="81"/>
        <end position="436"/>
    </location>
</feature>
<evidence type="ECO:0000313" key="7">
    <source>
        <dbReference type="Proteomes" id="UP000184387"/>
    </source>
</evidence>
<proteinExistence type="inferred from homology"/>
<dbReference type="PROSITE" id="PS51318">
    <property type="entry name" value="TAT"/>
    <property type="match status" value="1"/>
</dbReference>
<dbReference type="Gene3D" id="3.10.105.10">
    <property type="entry name" value="Dipeptide-binding Protein, Domain 3"/>
    <property type="match status" value="1"/>
</dbReference>
<keyword evidence="3 4" id="KW-0732">Signal</keyword>
<dbReference type="PIRSF" id="PIRSF002741">
    <property type="entry name" value="MppA"/>
    <property type="match status" value="1"/>
</dbReference>
<sequence>MTTRRALMGSALGTAAASLAGGAAAIAQPAIVQGDAAHTLRFIPQADVTQIDPLSTTSYAVRNHGHMCWDTLYGLDAEYRPQPQLAEGHVVEDDGRRWTFTLRDGPTFHDGEKIRAADAVASIRRWMVRDTHGQTLAARLDEIRAMDDRRFEIRLKRPFGVMLDALGKASSYPCFIMPERFASTPPTTALTEIVGSGPYRFVAEERRSGAQVVYRKYERYVPTPVGTPGVTAGPKLAHFERMVWMNIADPSTAGAALQSGEVDIWERMHNDLRPILARRRDVVIDRVETTGTVVMLRPNHLHAPFDDPAVRRAVWPALAQADFMQSIMGNDRSLWRDGVGPFPPGTALASDEGLTALTSPRDMAAARAALAATGKAGAKVVVLDPADQATNNALTLVAIDMLRKIGFEVEDAVSDWGTLLQRRGNKAPPAQGGWNAVVVLFGGDDLSNPGGHPLLRANGQDAWFGWPSSPRLEALRDEWLEAGDAEAQKRVSRAIQAQFFQDVPYWPLGQYFVDCAHRRGMTLERRGMMLPLNVKRG</sequence>
<evidence type="ECO:0000256" key="1">
    <source>
        <dbReference type="ARBA" id="ARBA00004418"/>
    </source>
</evidence>
<dbReference type="PANTHER" id="PTHR30290">
    <property type="entry name" value="PERIPLASMIC BINDING COMPONENT OF ABC TRANSPORTER"/>
    <property type="match status" value="1"/>
</dbReference>
<evidence type="ECO:0000313" key="6">
    <source>
        <dbReference type="EMBL" id="SHK29096.1"/>
    </source>
</evidence>
<dbReference type="InterPro" id="IPR000914">
    <property type="entry name" value="SBP_5_dom"/>
</dbReference>
<dbReference type="InterPro" id="IPR039424">
    <property type="entry name" value="SBP_5"/>
</dbReference>
<evidence type="ECO:0000256" key="4">
    <source>
        <dbReference type="SAM" id="SignalP"/>
    </source>
</evidence>
<dbReference type="RefSeq" id="WP_073139507.1">
    <property type="nucleotide sequence ID" value="NZ_FQZF01000041.1"/>
</dbReference>
<dbReference type="EMBL" id="FQZF01000041">
    <property type="protein sequence ID" value="SHK29096.1"/>
    <property type="molecule type" value="Genomic_DNA"/>
</dbReference>
<dbReference type="InterPro" id="IPR006311">
    <property type="entry name" value="TAT_signal"/>
</dbReference>
<dbReference type="SUPFAM" id="SSF53850">
    <property type="entry name" value="Periplasmic binding protein-like II"/>
    <property type="match status" value="1"/>
</dbReference>